<accession>A0A160DXY6</accession>
<evidence type="ECO:0000256" key="1">
    <source>
        <dbReference type="SAM" id="MobiDB-lite"/>
    </source>
</evidence>
<reference evidence="2 3" key="1">
    <citation type="submission" date="2016-04" db="EMBL/GenBank/DDBJ databases">
        <title>Complete genome sequence of Dokdonella koreensis DS-123T.</title>
        <authorList>
            <person name="Kim J.F."/>
            <person name="Lee H."/>
            <person name="Kwak M.-J."/>
        </authorList>
    </citation>
    <scope>NUCLEOTIDE SEQUENCE [LARGE SCALE GENOMIC DNA]</scope>
    <source>
        <strain evidence="2 3">DS-123</strain>
    </source>
</reference>
<dbReference type="KEGG" id="dko:I596_3271"/>
<dbReference type="Proteomes" id="UP000076830">
    <property type="component" value="Chromosome"/>
</dbReference>
<dbReference type="STRING" id="1300342.I596_3271"/>
<feature type="region of interest" description="Disordered" evidence="1">
    <location>
        <begin position="1"/>
        <end position="39"/>
    </location>
</feature>
<gene>
    <name evidence="2" type="ORF">I596_3271</name>
</gene>
<keyword evidence="3" id="KW-1185">Reference proteome</keyword>
<proteinExistence type="predicted"/>
<dbReference type="EMBL" id="CP015249">
    <property type="protein sequence ID" value="ANB19260.1"/>
    <property type="molecule type" value="Genomic_DNA"/>
</dbReference>
<protein>
    <submittedName>
        <fullName evidence="2">Uncharacterized protein</fullName>
    </submittedName>
</protein>
<organism evidence="2 3">
    <name type="scientific">Dokdonella koreensis DS-123</name>
    <dbReference type="NCBI Taxonomy" id="1300342"/>
    <lineage>
        <taxon>Bacteria</taxon>
        <taxon>Pseudomonadati</taxon>
        <taxon>Pseudomonadota</taxon>
        <taxon>Gammaproteobacteria</taxon>
        <taxon>Lysobacterales</taxon>
        <taxon>Rhodanobacteraceae</taxon>
        <taxon>Dokdonella</taxon>
    </lineage>
</organism>
<evidence type="ECO:0000313" key="2">
    <source>
        <dbReference type="EMBL" id="ANB19260.1"/>
    </source>
</evidence>
<evidence type="ECO:0000313" key="3">
    <source>
        <dbReference type="Proteomes" id="UP000076830"/>
    </source>
</evidence>
<name>A0A160DXY6_9GAMM</name>
<dbReference type="AlphaFoldDB" id="A0A160DXY6"/>
<sequence>MSSAAGSAVHRRRLRAGPWDAAGGRRCAPAADPQRGARP</sequence>